<feature type="domain" description="GHMP kinase N-terminal" evidence="13">
    <location>
        <begin position="69"/>
        <end position="162"/>
    </location>
</feature>
<dbReference type="EC" id="2.7.1.39" evidence="3 12"/>
<keyword evidence="10 12" id="KW-0067">ATP-binding</keyword>
<keyword evidence="5 12" id="KW-0028">Amino-acid biosynthesis</keyword>
<dbReference type="InterPro" id="IPR036554">
    <property type="entry name" value="GHMP_kinase_C_sf"/>
</dbReference>
<keyword evidence="6 12" id="KW-0808">Transferase</keyword>
<name>A0AA37TTL4_9GAMM</name>
<evidence type="ECO:0000256" key="10">
    <source>
        <dbReference type="ARBA" id="ARBA00022840"/>
    </source>
</evidence>
<dbReference type="Pfam" id="PF00288">
    <property type="entry name" value="GHMP_kinases_N"/>
    <property type="match status" value="1"/>
</dbReference>
<evidence type="ECO:0000256" key="9">
    <source>
        <dbReference type="ARBA" id="ARBA00022777"/>
    </source>
</evidence>
<evidence type="ECO:0000256" key="6">
    <source>
        <dbReference type="ARBA" id="ARBA00022679"/>
    </source>
</evidence>
<comment type="subcellular location">
    <subcellularLocation>
        <location evidence="12">Cytoplasm</location>
    </subcellularLocation>
</comment>
<dbReference type="InterPro" id="IPR020568">
    <property type="entry name" value="Ribosomal_Su5_D2-typ_SF"/>
</dbReference>
<dbReference type="Gene3D" id="3.30.70.890">
    <property type="entry name" value="GHMP kinase, C-terminal domain"/>
    <property type="match status" value="1"/>
</dbReference>
<dbReference type="InterPro" id="IPR014721">
    <property type="entry name" value="Ribsml_uS5_D2-typ_fold_subgr"/>
</dbReference>
<dbReference type="GO" id="GO:0005524">
    <property type="term" value="F:ATP binding"/>
    <property type="evidence" value="ECO:0007669"/>
    <property type="project" value="UniProtKB-UniRule"/>
</dbReference>
<sequence length="322" mass="33985">MSRKVSAYAPASMGNLGVGFDLLGAALAPVTGEPLGDVVTVERSAVEHGLELSVDGEWSDALPLDPQQNIVLKCAQAYYQKAADLGLEITAAPIKLSLTKNLPVGSGLGSSASSVVAALAALNGYYNNAMDKATLLQLMGELEGQISGSIHFDNVAPSYLGGIQLMVGHGDEPSVTVPSFDDWYWLIAYPGISLSTATMRSLLPEQVTLPTTISYGQNLAAFIHASHSKNSPLALANIQDVLAEPYRAEHIPGFVAARAALLELGMSCCSISGSGPTLFSVCRDLSLAEQGLSYLKQHYLQSSQGFAYICRLDPNGCQLEYS</sequence>
<feature type="domain" description="GHMP kinase C-terminal" evidence="14">
    <location>
        <begin position="239"/>
        <end position="299"/>
    </location>
</feature>
<dbReference type="InterPro" id="IPR006203">
    <property type="entry name" value="GHMP_knse_ATP-bd_CS"/>
</dbReference>
<dbReference type="HAMAP" id="MF_00384">
    <property type="entry name" value="Homoser_kinase"/>
    <property type="match status" value="1"/>
</dbReference>
<comment type="pathway">
    <text evidence="1 12">Amino-acid biosynthesis; L-threonine biosynthesis; L-threonine from L-aspartate: step 4/5.</text>
</comment>
<dbReference type="PIRSF" id="PIRSF000676">
    <property type="entry name" value="Homoser_kin"/>
    <property type="match status" value="1"/>
</dbReference>
<reference evidence="15 16" key="1">
    <citation type="journal article" date="2014" name="Int. J. Syst. Evol. Microbiol.">
        <title>Complete genome sequence of Corynebacterium casei LMG S-19264T (=DSM 44701T), isolated from a smear-ripened cheese.</title>
        <authorList>
            <consortium name="US DOE Joint Genome Institute (JGI-PGF)"/>
            <person name="Walter F."/>
            <person name="Albersmeier A."/>
            <person name="Kalinowski J."/>
            <person name="Ruckert C."/>
        </authorList>
    </citation>
    <scope>NUCLEOTIDE SEQUENCE [LARGE SCALE GENOMIC DNA]</scope>
    <source>
        <strain evidence="15 16">NBRC 112785</strain>
    </source>
</reference>
<evidence type="ECO:0000256" key="2">
    <source>
        <dbReference type="ARBA" id="ARBA00007370"/>
    </source>
</evidence>
<dbReference type="EMBL" id="BSPO01000001">
    <property type="protein sequence ID" value="GLS82540.1"/>
    <property type="molecule type" value="Genomic_DNA"/>
</dbReference>
<evidence type="ECO:0000259" key="14">
    <source>
        <dbReference type="Pfam" id="PF08544"/>
    </source>
</evidence>
<dbReference type="Pfam" id="PF08544">
    <property type="entry name" value="GHMP_kinases_C"/>
    <property type="match status" value="1"/>
</dbReference>
<feature type="binding site" evidence="12">
    <location>
        <begin position="103"/>
        <end position="113"/>
    </location>
    <ligand>
        <name>ATP</name>
        <dbReference type="ChEBI" id="CHEBI:30616"/>
    </ligand>
</feature>
<dbReference type="InterPro" id="IPR000870">
    <property type="entry name" value="Homoserine_kinase"/>
</dbReference>
<dbReference type="GO" id="GO:0009088">
    <property type="term" value="P:threonine biosynthetic process"/>
    <property type="evidence" value="ECO:0007669"/>
    <property type="project" value="UniProtKB-UniRule"/>
</dbReference>
<dbReference type="AlphaFoldDB" id="A0AA37TTL4"/>
<evidence type="ECO:0000256" key="7">
    <source>
        <dbReference type="ARBA" id="ARBA00022697"/>
    </source>
</evidence>
<dbReference type="Gene3D" id="3.30.230.10">
    <property type="match status" value="1"/>
</dbReference>
<dbReference type="RefSeq" id="WP_095498086.1">
    <property type="nucleotide sequence ID" value="NZ_BSPO01000001.1"/>
</dbReference>
<comment type="caution">
    <text evidence="15">The sequence shown here is derived from an EMBL/GenBank/DDBJ whole genome shotgun (WGS) entry which is preliminary data.</text>
</comment>
<dbReference type="InterPro" id="IPR006204">
    <property type="entry name" value="GHMP_kinase_N_dom"/>
</dbReference>
<dbReference type="GO" id="GO:0005737">
    <property type="term" value="C:cytoplasm"/>
    <property type="evidence" value="ECO:0007669"/>
    <property type="project" value="UniProtKB-SubCell"/>
</dbReference>
<accession>A0AA37TTL4</accession>
<evidence type="ECO:0000259" key="13">
    <source>
        <dbReference type="Pfam" id="PF00288"/>
    </source>
</evidence>
<dbReference type="Proteomes" id="UP001157439">
    <property type="component" value="Unassembled WGS sequence"/>
</dbReference>
<dbReference type="PANTHER" id="PTHR20861">
    <property type="entry name" value="HOMOSERINE/4-DIPHOSPHOCYTIDYL-2-C-METHYL-D-ERYTHRITOL KINASE"/>
    <property type="match status" value="1"/>
</dbReference>
<dbReference type="PROSITE" id="PS00627">
    <property type="entry name" value="GHMP_KINASES_ATP"/>
    <property type="match status" value="1"/>
</dbReference>
<dbReference type="GO" id="GO:0004413">
    <property type="term" value="F:homoserine kinase activity"/>
    <property type="evidence" value="ECO:0007669"/>
    <property type="project" value="UniProtKB-UniRule"/>
</dbReference>
<evidence type="ECO:0000256" key="4">
    <source>
        <dbReference type="ARBA" id="ARBA00017858"/>
    </source>
</evidence>
<dbReference type="SUPFAM" id="SSF55060">
    <property type="entry name" value="GHMP Kinase, C-terminal domain"/>
    <property type="match status" value="1"/>
</dbReference>
<evidence type="ECO:0000313" key="15">
    <source>
        <dbReference type="EMBL" id="GLS82540.1"/>
    </source>
</evidence>
<dbReference type="NCBIfam" id="TIGR00191">
    <property type="entry name" value="thrB"/>
    <property type="match status" value="1"/>
</dbReference>
<comment type="similarity">
    <text evidence="2 12">Belongs to the GHMP kinase family. Homoserine kinase subfamily.</text>
</comment>
<evidence type="ECO:0000313" key="16">
    <source>
        <dbReference type="Proteomes" id="UP001157439"/>
    </source>
</evidence>
<keyword evidence="16" id="KW-1185">Reference proteome</keyword>
<keyword evidence="7 12" id="KW-0791">Threonine biosynthesis</keyword>
<dbReference type="PRINTS" id="PR00958">
    <property type="entry name" value="HOMSERKINASE"/>
</dbReference>
<dbReference type="NCBIfam" id="NF002288">
    <property type="entry name" value="PRK01212.1-4"/>
    <property type="match status" value="1"/>
</dbReference>
<evidence type="ECO:0000256" key="5">
    <source>
        <dbReference type="ARBA" id="ARBA00022605"/>
    </source>
</evidence>
<proteinExistence type="inferred from homology"/>
<comment type="catalytic activity">
    <reaction evidence="11 12">
        <text>L-homoserine + ATP = O-phospho-L-homoserine + ADP + H(+)</text>
        <dbReference type="Rhea" id="RHEA:13985"/>
        <dbReference type="ChEBI" id="CHEBI:15378"/>
        <dbReference type="ChEBI" id="CHEBI:30616"/>
        <dbReference type="ChEBI" id="CHEBI:57476"/>
        <dbReference type="ChEBI" id="CHEBI:57590"/>
        <dbReference type="ChEBI" id="CHEBI:456216"/>
        <dbReference type="EC" id="2.7.1.39"/>
    </reaction>
</comment>
<evidence type="ECO:0000256" key="12">
    <source>
        <dbReference type="HAMAP-Rule" id="MF_00384"/>
    </source>
</evidence>
<evidence type="ECO:0000256" key="1">
    <source>
        <dbReference type="ARBA" id="ARBA00005015"/>
    </source>
</evidence>
<comment type="function">
    <text evidence="12">Catalyzes the ATP-dependent phosphorylation of L-homoserine to L-homoserine phosphate.</text>
</comment>
<keyword evidence="12" id="KW-0963">Cytoplasm</keyword>
<dbReference type="InterPro" id="IPR013750">
    <property type="entry name" value="GHMP_kinase_C_dom"/>
</dbReference>
<dbReference type="SUPFAM" id="SSF54211">
    <property type="entry name" value="Ribosomal protein S5 domain 2-like"/>
    <property type="match status" value="1"/>
</dbReference>
<evidence type="ECO:0000256" key="8">
    <source>
        <dbReference type="ARBA" id="ARBA00022741"/>
    </source>
</evidence>
<gene>
    <name evidence="12 15" type="primary">thrB</name>
    <name evidence="15" type="ORF">GCM10007894_05170</name>
</gene>
<evidence type="ECO:0000256" key="11">
    <source>
        <dbReference type="ARBA" id="ARBA00049375"/>
    </source>
</evidence>
<organism evidence="15 16">
    <name type="scientific">Paraferrimonas haliotis</name>
    <dbReference type="NCBI Taxonomy" id="2013866"/>
    <lineage>
        <taxon>Bacteria</taxon>
        <taxon>Pseudomonadati</taxon>
        <taxon>Pseudomonadota</taxon>
        <taxon>Gammaproteobacteria</taxon>
        <taxon>Alteromonadales</taxon>
        <taxon>Ferrimonadaceae</taxon>
        <taxon>Paraferrimonas</taxon>
    </lineage>
</organism>
<protein>
    <recommendedName>
        <fullName evidence="4 12">Homoserine kinase</fullName>
        <shortName evidence="12">HK</shortName>
        <shortName evidence="12">HSK</shortName>
        <ecNumber evidence="3 12">2.7.1.39</ecNumber>
    </recommendedName>
</protein>
<keyword evidence="9 12" id="KW-0418">Kinase</keyword>
<dbReference type="PANTHER" id="PTHR20861:SF1">
    <property type="entry name" value="HOMOSERINE KINASE"/>
    <property type="match status" value="1"/>
</dbReference>
<keyword evidence="8 12" id="KW-0547">Nucleotide-binding</keyword>
<evidence type="ECO:0000256" key="3">
    <source>
        <dbReference type="ARBA" id="ARBA00012078"/>
    </source>
</evidence>